<organism evidence="2 3">
    <name type="scientific">Vanrija pseudolonga</name>
    <dbReference type="NCBI Taxonomy" id="143232"/>
    <lineage>
        <taxon>Eukaryota</taxon>
        <taxon>Fungi</taxon>
        <taxon>Dikarya</taxon>
        <taxon>Basidiomycota</taxon>
        <taxon>Agaricomycotina</taxon>
        <taxon>Tremellomycetes</taxon>
        <taxon>Trichosporonales</taxon>
        <taxon>Trichosporonaceae</taxon>
        <taxon>Vanrija</taxon>
    </lineage>
</organism>
<dbReference type="Proteomes" id="UP000827549">
    <property type="component" value="Chromosome 6"/>
</dbReference>
<evidence type="ECO:0000313" key="2">
    <source>
        <dbReference type="EMBL" id="WOO85052.1"/>
    </source>
</evidence>
<feature type="compositionally biased region" description="Low complexity" evidence="1">
    <location>
        <begin position="159"/>
        <end position="195"/>
    </location>
</feature>
<evidence type="ECO:0000256" key="1">
    <source>
        <dbReference type="SAM" id="MobiDB-lite"/>
    </source>
</evidence>
<accession>A0AAF0YGA7</accession>
<dbReference type="GeneID" id="87811716"/>
<feature type="region of interest" description="Disordered" evidence="1">
    <location>
        <begin position="155"/>
        <end position="244"/>
    </location>
</feature>
<protein>
    <submittedName>
        <fullName evidence="2">Uncharacterized protein</fullName>
    </submittedName>
</protein>
<feature type="compositionally biased region" description="Polar residues" evidence="1">
    <location>
        <begin position="196"/>
        <end position="205"/>
    </location>
</feature>
<reference evidence="2" key="1">
    <citation type="submission" date="2023-10" db="EMBL/GenBank/DDBJ databases">
        <authorList>
            <person name="Noh H."/>
        </authorList>
    </citation>
    <scope>NUCLEOTIDE SEQUENCE</scope>
    <source>
        <strain evidence="2">DUCC4014</strain>
    </source>
</reference>
<proteinExistence type="predicted"/>
<feature type="compositionally biased region" description="Basic and acidic residues" evidence="1">
    <location>
        <begin position="213"/>
        <end position="226"/>
    </location>
</feature>
<dbReference type="RefSeq" id="XP_062631078.1">
    <property type="nucleotide sequence ID" value="XM_062775094.1"/>
</dbReference>
<sequence length="260" mass="28793">MPTALVRVIPNRLPLPSSRTSTYHAQHLPHNITYPPTTQPHTHDMASYDADPTRTESHFGAKYYHTGEAPLSNPVTNLHMPHMHGHGHEDEAGPSHSHHHSRARHQSDAGTHSAPSGPSYRRSSEITSATNNSNLSDLVDTQQTDQMWHAQHCAVAGGTRSASDTPPSASPSSYTTPRKGSTGSGLGLSRTISRGVSRSMTSSDPRFTPECTVCDRIRSAEDDDKRKKQHTPRGANWGRMMENSGRKRDVPTGWWYRMWH</sequence>
<evidence type="ECO:0000313" key="3">
    <source>
        <dbReference type="Proteomes" id="UP000827549"/>
    </source>
</evidence>
<dbReference type="AlphaFoldDB" id="A0AAF0YGA7"/>
<name>A0AAF0YGA7_9TREE</name>
<keyword evidence="3" id="KW-1185">Reference proteome</keyword>
<gene>
    <name evidence="2" type="ORF">LOC62_06G008552</name>
</gene>
<feature type="compositionally biased region" description="Polar residues" evidence="1">
    <location>
        <begin position="125"/>
        <end position="135"/>
    </location>
</feature>
<dbReference type="EMBL" id="CP086719">
    <property type="protein sequence ID" value="WOO85052.1"/>
    <property type="molecule type" value="Genomic_DNA"/>
</dbReference>
<feature type="region of interest" description="Disordered" evidence="1">
    <location>
        <begin position="76"/>
        <end position="135"/>
    </location>
</feature>